<keyword evidence="1" id="KW-0238">DNA-binding</keyword>
<dbReference type="PRINTS" id="PR00038">
    <property type="entry name" value="HTHLUXR"/>
</dbReference>
<dbReference type="Pfam" id="PF00196">
    <property type="entry name" value="GerE"/>
    <property type="match status" value="1"/>
</dbReference>
<dbReference type="InterPro" id="IPR036388">
    <property type="entry name" value="WH-like_DNA-bd_sf"/>
</dbReference>
<evidence type="ECO:0000256" key="1">
    <source>
        <dbReference type="ARBA" id="ARBA00023125"/>
    </source>
</evidence>
<dbReference type="SUPFAM" id="SSF46894">
    <property type="entry name" value="C-terminal effector domain of the bipartite response regulators"/>
    <property type="match status" value="1"/>
</dbReference>
<comment type="caution">
    <text evidence="2">The sequence shown here is derived from an EMBL/GenBank/DDBJ whole genome shotgun (WGS) entry which is preliminary data.</text>
</comment>
<sequence>MERINIVIDDDNAYFVTGLRFSIAEYAEKNHKTVSFLSPDDDVQADMVIAVSMWRAQRWRKMNPCEAVSAIMTIKEKRIGRVNESENVLYRTDNRSRLFELLAKSLAKTPAERQLLGYVLTSREKQVIDYLKKGFDQSKTAKFLGINVKTVHSHKRSVMKKLMLNRHREFMYWLISQDD</sequence>
<dbReference type="EMBL" id="LJEX02000141">
    <property type="protein sequence ID" value="OCO80167.1"/>
    <property type="molecule type" value="Genomic_DNA"/>
</dbReference>
<dbReference type="GO" id="GO:0006355">
    <property type="term" value="P:regulation of DNA-templated transcription"/>
    <property type="evidence" value="ECO:0007669"/>
    <property type="project" value="InterPro"/>
</dbReference>
<dbReference type="SMART" id="SM00421">
    <property type="entry name" value="HTH_LUXR"/>
    <property type="match status" value="1"/>
</dbReference>
<protein>
    <submittedName>
        <fullName evidence="2">Helix-turn-helix transcriptional regulator</fullName>
    </submittedName>
</protein>
<dbReference type="AlphaFoldDB" id="A0A2F0P7V5"/>
<accession>A0A2F0P7V5</accession>
<evidence type="ECO:0000313" key="2">
    <source>
        <dbReference type="EMBL" id="OCO80167.1"/>
    </source>
</evidence>
<dbReference type="InterPro" id="IPR016032">
    <property type="entry name" value="Sig_transdc_resp-reg_C-effctor"/>
</dbReference>
<name>A0A2F0P7V5_SERMA</name>
<dbReference type="Gene3D" id="1.10.10.10">
    <property type="entry name" value="Winged helix-like DNA-binding domain superfamily/Winged helix DNA-binding domain"/>
    <property type="match status" value="1"/>
</dbReference>
<reference evidence="3" key="1">
    <citation type="submission" date="2016-04" db="EMBL/GenBank/DDBJ databases">
        <authorList>
            <person name="Osei Sekyere J."/>
            <person name="Sivertsen A."/>
            <person name="Pedersen A.T."/>
            <person name="Sundsfjord A."/>
        </authorList>
    </citation>
    <scope>NUCLEOTIDE SEQUENCE [LARGE SCALE GENOMIC DNA]</scope>
    <source>
        <strain evidence="3">945174350</strain>
    </source>
</reference>
<dbReference type="InterPro" id="IPR000792">
    <property type="entry name" value="Tscrpt_reg_LuxR_C"/>
</dbReference>
<gene>
    <name evidence="2" type="ORF">AN695_0225450</name>
</gene>
<dbReference type="PROSITE" id="PS50043">
    <property type="entry name" value="HTH_LUXR_2"/>
    <property type="match status" value="1"/>
</dbReference>
<organism evidence="2 3">
    <name type="scientific">Serratia marcescens</name>
    <dbReference type="NCBI Taxonomy" id="615"/>
    <lineage>
        <taxon>Bacteria</taxon>
        <taxon>Pseudomonadati</taxon>
        <taxon>Pseudomonadota</taxon>
        <taxon>Gammaproteobacteria</taxon>
        <taxon>Enterobacterales</taxon>
        <taxon>Yersiniaceae</taxon>
        <taxon>Serratia</taxon>
    </lineage>
</organism>
<dbReference type="GO" id="GO:0003677">
    <property type="term" value="F:DNA binding"/>
    <property type="evidence" value="ECO:0007669"/>
    <property type="project" value="UniProtKB-KW"/>
</dbReference>
<proteinExistence type="predicted"/>
<evidence type="ECO:0000313" key="3">
    <source>
        <dbReference type="Proteomes" id="UP000050489"/>
    </source>
</evidence>
<dbReference type="RefSeq" id="WP_055317030.1">
    <property type="nucleotide sequence ID" value="NZ_CADDTT010000042.1"/>
</dbReference>
<dbReference type="Proteomes" id="UP000050489">
    <property type="component" value="Unassembled WGS sequence"/>
</dbReference>